<evidence type="ECO:0000256" key="2">
    <source>
        <dbReference type="ARBA" id="ARBA00022670"/>
    </source>
</evidence>
<feature type="active site" description="Charge relay system" evidence="5">
    <location>
        <position position="448"/>
    </location>
</feature>
<evidence type="ECO:0000313" key="9">
    <source>
        <dbReference type="Proteomes" id="UP000632339"/>
    </source>
</evidence>
<dbReference type="NCBIfam" id="TIGR04183">
    <property type="entry name" value="Por_Secre_tail"/>
    <property type="match status" value="1"/>
</dbReference>
<proteinExistence type="inferred from homology"/>
<evidence type="ECO:0008006" key="10">
    <source>
        <dbReference type="Google" id="ProtNLM"/>
    </source>
</evidence>
<keyword evidence="9" id="KW-1185">Reference proteome</keyword>
<sequence>MASIKQTTSLLLLLFLLSLQSIAQRQSGHRLFLKNRVLALPDSVPDDVPQGYGRPSQGQMGKSLVVIQFRQLPDEATLAAMKAQGIEILDYIPDFAYTATLAGRVNGKSLKKLGVRAIYRPTPEDVVEPALLAGTVPDHARNVAGKIDLKLNFAKSFSFDEVLRDLTQNSFEVLYEALKPYQILDVRIPEGSVRRLAELPWVQYIAPIAPPSDMLNDKSTASTRANVLGSTAILGYKLTGEGVVIGLGDDFTPLVHPDVGKRVISYVPMHESWHGIHVGGTAAGSGLLNEKYRGYAPKAKIVARSREAIWTAPASLIRDYGMVVTSNTYGGYTLCGSFGMYYDGAAALDQQAFEFPYLQHVFSAGNSGTETNCQDAGYPVGFGTVAGDCQSAKNIITVGRTTSTGIVSPASSKGPTSDGRIKPEVIAPGGSIFSTIQNNAYQTASGTSMASPAVTGGAALLVERYRQLHQRNNPKNALLKALICNGATDMGLPGPDFSHGFGIMNLLRSVSMLDKGRYFSGQLSRSATNTHEIVVPANTAKLKVMLYWNDPATSLLAGGKTLVNNLDLTVTRPGNSKVLPKFPSAAAPNAPAVSGVDTLNNIEQIVIEEPAAGTYSVKVEAAHIPQGVQEYFVVYDIIEPSVTVTYPLAGDRLAKGDAVNICWDSYGDTLSTFHVAYSLDNGGSWNAINANVSAELRQIPWTVPDGASGNAKVRVMRNGTAFSNTSGTFAVLGVPVVSLQAVQCEGYVALQWNAVSGASDYEVMLSSGDEMRSVGLTSALKYTLSSLSRDSTYYISVRARKDQVPGRRSVALMRKPDNGSCQGNISDNDLAIVALVSPASNVRMFTRSAYTAEHAITVRIKNLDDQPQTRPFEVGYSLGGVMHWEQVTMTIPATSSADYTFQRRENLALVTEATLRVAVRLPGDPIQGNDALEMKLRQIPNPKLVLPYLQDFEALPALDIREPAMGIPGADAFDFMPTSEHFRLRSGAGYSSANAFVFDAISPYAWVPSTGDLDGTFNLSGYRAREDEIWFSVRHTNSNALQIRGSAGDPWITVDNLYGGYFDNDRGYSLAVVEVSSLLLNNGQEFTADFQVRLSNSVLNSNQPNGVAVDEVRLFKAASDVATTRLNAVSSISICDFNNASIKAAFRNNGSHDSYKLPIKLSLDGQVTERNIDVVRKDGEVEFEFYYPLEARQPGRHVLKVWCEKAFDINRSNDTMTVEFYTSGSIPTLPYLENFESGNNGWYSEGTSSTWQLGTPSSAGVSGAASGHNAWKTNLTGRYNNNEASYLYSPCFYNESPFNKYLSFVAKMDMEDCAGEGCDKFYIEYFDGYNWYRLGGKDYGYNWYNNERDYQGFWAGKVATGWRVFSVPLPVSLYLRLRFVFKSNGSGSSEGITIDDIHIYSGAGYEIYGGGSLQDEHSATITPDHDWNHFAPNNTVIGSIHGHEQNISGTTLKTFVNNGPLRVSENELVLDRSFVFNSPQTFDNPVGVRLYVPETDIQRLVNAPPQSNVTKPGSAYDLAVTKYSGPNQDGLLTNNARTNWEYFAPEKVKKVPYLNGYYLEFETKSFSEFWVARDYIGTGTPLPVTLIGFTAEKGMSGENTVVHLKWSTTSETDFSHFTVQVAEGPENVKKALFYDLGTIQGQGGNGTRPYSFTDGPLRPHGTRYYRLKMVDSDGSVAYSSIRSVAFVQDPQWQVFPNPSKGIFRIDTGNMLNGPVQVKVFDLNGKLCKKLEFKQMTNGLEVDLSSPDLALGLYLIKVSSKEREQQFKVVKE</sequence>
<accession>A0ABQ2II62</accession>
<keyword evidence="4 5" id="KW-0720">Serine protease</keyword>
<evidence type="ECO:0000259" key="6">
    <source>
        <dbReference type="Pfam" id="PF00082"/>
    </source>
</evidence>
<dbReference type="Gene3D" id="2.60.120.380">
    <property type="match status" value="1"/>
</dbReference>
<evidence type="ECO:0000256" key="5">
    <source>
        <dbReference type="PROSITE-ProRule" id="PRU01240"/>
    </source>
</evidence>
<dbReference type="InterPro" id="IPR036116">
    <property type="entry name" value="FN3_sf"/>
</dbReference>
<keyword evidence="2 5" id="KW-0645">Protease</keyword>
<evidence type="ECO:0000256" key="1">
    <source>
        <dbReference type="ARBA" id="ARBA00011073"/>
    </source>
</evidence>
<protein>
    <recommendedName>
        <fullName evidence="10">Secreted protein (Por secretion system target)</fullName>
    </recommendedName>
</protein>
<dbReference type="InterPro" id="IPR034058">
    <property type="entry name" value="TagA/B/C/D_pept_dom"/>
</dbReference>
<dbReference type="CDD" id="cd04842">
    <property type="entry name" value="Peptidases_S8_Kp43_protease"/>
    <property type="match status" value="1"/>
</dbReference>
<feature type="domain" description="Secretion system C-terminal sorting" evidence="7">
    <location>
        <begin position="1694"/>
        <end position="1767"/>
    </location>
</feature>
<dbReference type="InterPro" id="IPR051048">
    <property type="entry name" value="Peptidase_S8/S53_subtilisin"/>
</dbReference>
<reference evidence="9" key="1">
    <citation type="journal article" date="2019" name="Int. J. Syst. Evol. Microbiol.">
        <title>The Global Catalogue of Microorganisms (GCM) 10K type strain sequencing project: providing services to taxonomists for standard genome sequencing and annotation.</title>
        <authorList>
            <consortium name="The Broad Institute Genomics Platform"/>
            <consortium name="The Broad Institute Genome Sequencing Center for Infectious Disease"/>
            <person name="Wu L."/>
            <person name="Ma J."/>
        </authorList>
    </citation>
    <scope>NUCLEOTIDE SEQUENCE [LARGE SCALE GENOMIC DNA]</scope>
    <source>
        <strain evidence="9">CGMCC 1.6375</strain>
    </source>
</reference>
<organism evidence="8 9">
    <name type="scientific">Dyadobacter beijingensis</name>
    <dbReference type="NCBI Taxonomy" id="365489"/>
    <lineage>
        <taxon>Bacteria</taxon>
        <taxon>Pseudomonadati</taxon>
        <taxon>Bacteroidota</taxon>
        <taxon>Cytophagia</taxon>
        <taxon>Cytophagales</taxon>
        <taxon>Spirosomataceae</taxon>
        <taxon>Dyadobacter</taxon>
    </lineage>
</organism>
<dbReference type="SUPFAM" id="SSF52743">
    <property type="entry name" value="Subtilisin-like"/>
    <property type="match status" value="1"/>
</dbReference>
<dbReference type="PROSITE" id="PS00138">
    <property type="entry name" value="SUBTILASE_SER"/>
    <property type="match status" value="1"/>
</dbReference>
<dbReference type="Proteomes" id="UP000632339">
    <property type="component" value="Unassembled WGS sequence"/>
</dbReference>
<dbReference type="PRINTS" id="PR00723">
    <property type="entry name" value="SUBTILISIN"/>
</dbReference>
<gene>
    <name evidence="8" type="ORF">GCM10010967_55300</name>
</gene>
<evidence type="ECO:0000313" key="8">
    <source>
        <dbReference type="EMBL" id="GGN12233.1"/>
    </source>
</evidence>
<dbReference type="InterPro" id="IPR023828">
    <property type="entry name" value="Peptidase_S8_Ser-AS"/>
</dbReference>
<dbReference type="SUPFAM" id="SSF49785">
    <property type="entry name" value="Galactose-binding domain-like"/>
    <property type="match status" value="1"/>
</dbReference>
<dbReference type="PANTHER" id="PTHR43399:SF4">
    <property type="entry name" value="CELL WALL-ASSOCIATED PROTEASE"/>
    <property type="match status" value="1"/>
</dbReference>
<name>A0ABQ2II62_9BACT</name>
<dbReference type="Pfam" id="PF18962">
    <property type="entry name" value="Por_Secre_tail"/>
    <property type="match status" value="1"/>
</dbReference>
<dbReference type="Pfam" id="PF00082">
    <property type="entry name" value="Peptidase_S8"/>
    <property type="match status" value="1"/>
</dbReference>
<dbReference type="InterPro" id="IPR008979">
    <property type="entry name" value="Galactose-bd-like_sf"/>
</dbReference>
<feature type="domain" description="Peptidase S8/S53" evidence="6">
    <location>
        <begin position="268"/>
        <end position="502"/>
    </location>
</feature>
<evidence type="ECO:0000259" key="7">
    <source>
        <dbReference type="Pfam" id="PF18962"/>
    </source>
</evidence>
<dbReference type="RefSeq" id="WP_026351028.1">
    <property type="nucleotide sequence ID" value="NZ_BMLI01000004.1"/>
</dbReference>
<evidence type="ECO:0000256" key="4">
    <source>
        <dbReference type="ARBA" id="ARBA00022825"/>
    </source>
</evidence>
<dbReference type="PANTHER" id="PTHR43399">
    <property type="entry name" value="SUBTILISIN-RELATED"/>
    <property type="match status" value="1"/>
</dbReference>
<dbReference type="InterPro" id="IPR015500">
    <property type="entry name" value="Peptidase_S8_subtilisin-rel"/>
</dbReference>
<feature type="active site" description="Charge relay system" evidence="5">
    <location>
        <position position="249"/>
    </location>
</feature>
<dbReference type="InterPro" id="IPR036852">
    <property type="entry name" value="Peptidase_S8/S53_dom_sf"/>
</dbReference>
<dbReference type="InterPro" id="IPR000209">
    <property type="entry name" value="Peptidase_S8/S53_dom"/>
</dbReference>
<dbReference type="PROSITE" id="PS51892">
    <property type="entry name" value="SUBTILASE"/>
    <property type="match status" value="1"/>
</dbReference>
<dbReference type="Gene3D" id="2.60.40.10">
    <property type="entry name" value="Immunoglobulins"/>
    <property type="match status" value="2"/>
</dbReference>
<dbReference type="InterPro" id="IPR026444">
    <property type="entry name" value="Secre_tail"/>
</dbReference>
<comment type="similarity">
    <text evidence="1 5">Belongs to the peptidase S8 family.</text>
</comment>
<feature type="active site" description="Charge relay system" evidence="5">
    <location>
        <position position="274"/>
    </location>
</feature>
<keyword evidence="3 5" id="KW-0378">Hydrolase</keyword>
<dbReference type="EMBL" id="BMLI01000004">
    <property type="protein sequence ID" value="GGN12233.1"/>
    <property type="molecule type" value="Genomic_DNA"/>
</dbReference>
<evidence type="ECO:0000256" key="3">
    <source>
        <dbReference type="ARBA" id="ARBA00022801"/>
    </source>
</evidence>
<dbReference type="InterPro" id="IPR013783">
    <property type="entry name" value="Ig-like_fold"/>
</dbReference>
<dbReference type="Gene3D" id="3.40.50.200">
    <property type="entry name" value="Peptidase S8/S53 domain"/>
    <property type="match status" value="1"/>
</dbReference>
<dbReference type="SUPFAM" id="SSF49265">
    <property type="entry name" value="Fibronectin type III"/>
    <property type="match status" value="1"/>
</dbReference>
<comment type="caution">
    <text evidence="8">The sequence shown here is derived from an EMBL/GenBank/DDBJ whole genome shotgun (WGS) entry which is preliminary data.</text>
</comment>